<keyword evidence="9" id="KW-1185">Reference proteome</keyword>
<feature type="transmembrane region" description="Helical" evidence="6">
    <location>
        <begin position="297"/>
        <end position="317"/>
    </location>
</feature>
<dbReference type="InterPro" id="IPR011701">
    <property type="entry name" value="MFS"/>
</dbReference>
<evidence type="ECO:0000256" key="1">
    <source>
        <dbReference type="ARBA" id="ARBA00004651"/>
    </source>
</evidence>
<feature type="transmembrane region" description="Helical" evidence="6">
    <location>
        <begin position="416"/>
        <end position="437"/>
    </location>
</feature>
<proteinExistence type="predicted"/>
<evidence type="ECO:0000256" key="5">
    <source>
        <dbReference type="SAM" id="MobiDB-lite"/>
    </source>
</evidence>
<evidence type="ECO:0000256" key="4">
    <source>
        <dbReference type="ARBA" id="ARBA00023136"/>
    </source>
</evidence>
<dbReference type="GO" id="GO:0046943">
    <property type="term" value="F:carboxylic acid transmembrane transporter activity"/>
    <property type="evidence" value="ECO:0007669"/>
    <property type="project" value="TreeGrafter"/>
</dbReference>
<dbReference type="AlphaFoldDB" id="A0A5R9AP86"/>
<comment type="caution">
    <text evidence="8">The sequence shown here is derived from an EMBL/GenBank/DDBJ whole genome shotgun (WGS) entry which is preliminary data.</text>
</comment>
<dbReference type="Proteomes" id="UP000306544">
    <property type="component" value="Unassembled WGS sequence"/>
</dbReference>
<feature type="transmembrane region" description="Helical" evidence="6">
    <location>
        <begin position="61"/>
        <end position="79"/>
    </location>
</feature>
<dbReference type="PROSITE" id="PS50850">
    <property type="entry name" value="MFS"/>
    <property type="match status" value="1"/>
</dbReference>
<evidence type="ECO:0000313" key="9">
    <source>
        <dbReference type="Proteomes" id="UP000306544"/>
    </source>
</evidence>
<dbReference type="InterPro" id="IPR005829">
    <property type="entry name" value="Sugar_transporter_CS"/>
</dbReference>
<dbReference type="RefSeq" id="WP_138168905.1">
    <property type="nucleotide sequence ID" value="NZ_VAWA01000001.1"/>
</dbReference>
<dbReference type="EMBL" id="VAWA01000001">
    <property type="protein sequence ID" value="TLP79943.1"/>
    <property type="molecule type" value="Genomic_DNA"/>
</dbReference>
<evidence type="ECO:0000256" key="2">
    <source>
        <dbReference type="ARBA" id="ARBA00022692"/>
    </source>
</evidence>
<feature type="transmembrane region" description="Helical" evidence="6">
    <location>
        <begin position="180"/>
        <end position="199"/>
    </location>
</feature>
<protein>
    <submittedName>
        <fullName evidence="8">Aromatic acid/H+ symport family MFS transporter</fullName>
    </submittedName>
</protein>
<dbReference type="Pfam" id="PF07690">
    <property type="entry name" value="MFS_1"/>
    <property type="match status" value="1"/>
</dbReference>
<evidence type="ECO:0000259" key="7">
    <source>
        <dbReference type="PROSITE" id="PS50850"/>
    </source>
</evidence>
<dbReference type="PANTHER" id="PTHR23508:SF10">
    <property type="entry name" value="CARBOXYLIC ACID TRANSPORTER PROTEIN HOMOLOG"/>
    <property type="match status" value="1"/>
</dbReference>
<feature type="transmembrane region" description="Helical" evidence="6">
    <location>
        <begin position="117"/>
        <end position="138"/>
    </location>
</feature>
<evidence type="ECO:0000256" key="6">
    <source>
        <dbReference type="SAM" id="Phobius"/>
    </source>
</evidence>
<comment type="subcellular location">
    <subcellularLocation>
        <location evidence="1">Cell membrane</location>
        <topology evidence="1">Multi-pass membrane protein</topology>
    </subcellularLocation>
</comment>
<accession>A0A5R9AP86</accession>
<feature type="domain" description="Major facilitator superfamily (MFS) profile" evidence="7">
    <location>
        <begin position="23"/>
        <end position="442"/>
    </location>
</feature>
<feature type="transmembrane region" description="Helical" evidence="6">
    <location>
        <begin position="265"/>
        <end position="285"/>
    </location>
</feature>
<dbReference type="Gene3D" id="1.20.1250.20">
    <property type="entry name" value="MFS general substrate transporter like domains"/>
    <property type="match status" value="2"/>
</dbReference>
<dbReference type="InterPro" id="IPR020846">
    <property type="entry name" value="MFS_dom"/>
</dbReference>
<keyword evidence="4 6" id="KW-0472">Membrane</keyword>
<dbReference type="OrthoDB" id="9787026at2"/>
<dbReference type="InterPro" id="IPR036259">
    <property type="entry name" value="MFS_trans_sf"/>
</dbReference>
<dbReference type="PROSITE" id="PS00216">
    <property type="entry name" value="SUGAR_TRANSPORT_1"/>
    <property type="match status" value="1"/>
</dbReference>
<feature type="compositionally biased region" description="Basic and acidic residues" evidence="5">
    <location>
        <begin position="464"/>
        <end position="473"/>
    </location>
</feature>
<feature type="transmembrane region" description="Helical" evidence="6">
    <location>
        <begin position="21"/>
        <end position="41"/>
    </location>
</feature>
<evidence type="ECO:0000256" key="3">
    <source>
        <dbReference type="ARBA" id="ARBA00022989"/>
    </source>
</evidence>
<evidence type="ECO:0000313" key="8">
    <source>
        <dbReference type="EMBL" id="TLP79943.1"/>
    </source>
</evidence>
<feature type="transmembrane region" description="Helical" evidence="6">
    <location>
        <begin position="352"/>
        <end position="375"/>
    </location>
</feature>
<dbReference type="CDD" id="cd17365">
    <property type="entry name" value="MFS_PcaK_like"/>
    <property type="match status" value="1"/>
</dbReference>
<dbReference type="SUPFAM" id="SSF103473">
    <property type="entry name" value="MFS general substrate transporter"/>
    <property type="match status" value="1"/>
</dbReference>
<gene>
    <name evidence="8" type="ORF">FEF27_00725</name>
</gene>
<reference evidence="8 9" key="1">
    <citation type="submission" date="2019-05" db="EMBL/GenBank/DDBJ databases">
        <title>Nesterenkonia sp. GY239, isolated from the Southern Atlantic Ocean.</title>
        <authorList>
            <person name="Zhang G."/>
        </authorList>
    </citation>
    <scope>NUCLEOTIDE SEQUENCE [LARGE SCALE GENOMIC DNA]</scope>
    <source>
        <strain evidence="8 9">GY239</strain>
    </source>
</reference>
<sequence length="473" mass="50543">MQEVKNNSPLVPWNIPKRVTWLVLGACWFSILAEGYDIGVLGAVLPTLGEYEPWNLSPMELGGLGAYALMGMLIGALFIGQLSDLMGRRRVLLIAFVIYNGSALGAALAPSAEVFGLFRFIGGLGMGGLIPIAAAMTIEFSPPWRRSLNYTLMFSAYSLGIVAAALAALAILTRSDDPDAWRWVVGIGAVPIAFLPVIAKMLPESLEYQVNKGQIEKARVQARKLGIPSFNPDTVRVADSEKVSDVPWRQVLAAIFSRKFLRSTLLFWVALFCGLLLVYGLNTWLPSIMREAGYDLGSSLTFLLVFSLTAAVGGLAVGWASDRYGPRPVLVVFYLLGGLGTVLLMMDYPFGVNMILVGFAGLGAIGTSAILTGYITDYYPPNARATAAGWALSFARIGAIMGPIIGGWIAASTLGFAWNFYVFAAAGLIAAICLALIPKEKPSATAIELEVARRGQPGAQPVQGREKAPAIQG</sequence>
<feature type="transmembrane region" description="Helical" evidence="6">
    <location>
        <begin position="387"/>
        <end position="410"/>
    </location>
</feature>
<feature type="transmembrane region" description="Helical" evidence="6">
    <location>
        <begin position="329"/>
        <end position="346"/>
    </location>
</feature>
<keyword evidence="2 6" id="KW-0812">Transmembrane</keyword>
<dbReference type="GO" id="GO:0005886">
    <property type="term" value="C:plasma membrane"/>
    <property type="evidence" value="ECO:0007669"/>
    <property type="project" value="UniProtKB-SubCell"/>
</dbReference>
<name>A0A5R9AP86_9MICC</name>
<organism evidence="8 9">
    <name type="scientific">Nesterenkonia sphaerica</name>
    <dbReference type="NCBI Taxonomy" id="1804988"/>
    <lineage>
        <taxon>Bacteria</taxon>
        <taxon>Bacillati</taxon>
        <taxon>Actinomycetota</taxon>
        <taxon>Actinomycetes</taxon>
        <taxon>Micrococcales</taxon>
        <taxon>Micrococcaceae</taxon>
        <taxon>Nesterenkonia</taxon>
    </lineage>
</organism>
<feature type="region of interest" description="Disordered" evidence="5">
    <location>
        <begin position="454"/>
        <end position="473"/>
    </location>
</feature>
<dbReference type="PANTHER" id="PTHR23508">
    <property type="entry name" value="CARBOXYLIC ACID TRANSPORTER PROTEIN HOMOLOG"/>
    <property type="match status" value="1"/>
</dbReference>
<keyword evidence="3 6" id="KW-1133">Transmembrane helix</keyword>
<feature type="transmembrane region" description="Helical" evidence="6">
    <location>
        <begin position="91"/>
        <end position="111"/>
    </location>
</feature>
<feature type="transmembrane region" description="Helical" evidence="6">
    <location>
        <begin position="150"/>
        <end position="174"/>
    </location>
</feature>